<dbReference type="RefSeq" id="WP_088482279.1">
    <property type="nucleotide sequence ID" value="NZ_NISI01000001.1"/>
</dbReference>
<comment type="caution">
    <text evidence="1">The sequence shown here is derived from an EMBL/GenBank/DDBJ whole genome shotgun (WGS) entry which is preliminary data.</text>
</comment>
<gene>
    <name evidence="1" type="ORF">CDO81_06530</name>
</gene>
<sequence>MKKLSKDDKRKLWKDTKSYHVAAVLDKATSARLLQPLPTRFELEGKDGERLMLTTPPRSAARRVVED</sequence>
<reference evidence="1 2" key="1">
    <citation type="journal article" date="2007" name="Int. J. Syst. Evol. Microbiol.">
        <title>Description of Pelomonas aquatica sp. nov. and Pelomonas puraquae sp. nov., isolated from industrial and haemodialysis water.</title>
        <authorList>
            <person name="Gomila M."/>
            <person name="Bowien B."/>
            <person name="Falsen E."/>
            <person name="Moore E.R."/>
            <person name="Lalucat J."/>
        </authorList>
    </citation>
    <scope>NUCLEOTIDE SEQUENCE [LARGE SCALE GENOMIC DNA]</scope>
    <source>
        <strain evidence="1 2">CCUG 52769</strain>
    </source>
</reference>
<accession>A0A254NJ74</accession>
<proteinExistence type="predicted"/>
<organism evidence="1 2">
    <name type="scientific">Roseateles puraquae</name>
    <dbReference type="NCBI Taxonomy" id="431059"/>
    <lineage>
        <taxon>Bacteria</taxon>
        <taxon>Pseudomonadati</taxon>
        <taxon>Pseudomonadota</taxon>
        <taxon>Betaproteobacteria</taxon>
        <taxon>Burkholderiales</taxon>
        <taxon>Sphaerotilaceae</taxon>
        <taxon>Roseateles</taxon>
    </lineage>
</organism>
<dbReference type="EMBL" id="NISI01000001">
    <property type="protein sequence ID" value="OWR06077.1"/>
    <property type="molecule type" value="Genomic_DNA"/>
</dbReference>
<evidence type="ECO:0000313" key="2">
    <source>
        <dbReference type="Proteomes" id="UP000197446"/>
    </source>
</evidence>
<dbReference type="Proteomes" id="UP000197446">
    <property type="component" value="Unassembled WGS sequence"/>
</dbReference>
<name>A0A254NJ74_9BURK</name>
<protein>
    <submittedName>
        <fullName evidence="1">Uncharacterized protein</fullName>
    </submittedName>
</protein>
<keyword evidence="2" id="KW-1185">Reference proteome</keyword>
<dbReference type="AlphaFoldDB" id="A0A254NJ74"/>
<evidence type="ECO:0000313" key="1">
    <source>
        <dbReference type="EMBL" id="OWR06077.1"/>
    </source>
</evidence>